<sequence length="385" mass="46199">MNVRKAKKEDIEHIKYMWQYCFNDPEGFFNYYFSKKYKEENTLVIEDKEILSSLQMNQYKICLNKKIYNTSYIVGVSTVAHARGKGFMKVLMKETLRELYNKNQLVSILMPIDYRLYRPYGYEQCYDQLEYNLDIYELREFKTAGDFQKATKQDINSLIDIYNFSMQNKNGFIVRDDEYFYNLFDEVSSENGHIYLHKTDTGFDGYIIYFILEDKILVREIFYKNIKTLKSFLKFIYNHNTQCKSVTIQCPLDDKIKNILPNIKHLKLNIKPFMMGRVINFKEFVKTLEVDNLNYTLRIKLEDNYIQENNKTFKIIIDSGKIIVNETDEKYDIKIDINSLSQLAFSYLSVYDLDALEKIQYQKQEHLNILNNLFRPKINYINEYV</sequence>
<dbReference type="Gene3D" id="3.40.630.30">
    <property type="match status" value="2"/>
</dbReference>
<dbReference type="PROSITE" id="PS51186">
    <property type="entry name" value="GNAT"/>
    <property type="match status" value="1"/>
</dbReference>
<keyword evidence="5" id="KW-1185">Reference proteome</keyword>
<dbReference type="OrthoDB" id="9768284at2"/>
<gene>
    <name evidence="2" type="ORF">JWYL7_1178</name>
    <name evidence="3" type="ORF">SAMN05661008_01308</name>
</gene>
<dbReference type="Pfam" id="PF13530">
    <property type="entry name" value="SCP2_2"/>
    <property type="match status" value="1"/>
</dbReference>
<dbReference type="EMBL" id="LSFY01000001">
    <property type="protein sequence ID" value="KXZ40103.1"/>
    <property type="molecule type" value="Genomic_DNA"/>
</dbReference>
<reference evidence="2 4" key="1">
    <citation type="submission" date="2016-02" db="EMBL/GenBank/DDBJ databases">
        <title>Draft genome sequence for Clostridium paradoxum JW-YL-7.</title>
        <authorList>
            <person name="Utturkar S.M."/>
            <person name="Lancaster A."/>
            <person name="Poole F.L."/>
            <person name="Adams M.W."/>
            <person name="Brown S.D."/>
        </authorList>
    </citation>
    <scope>NUCLEOTIDE SEQUENCE [LARGE SCALE GENOMIC DNA]</scope>
    <source>
        <strain evidence="2 4">JW-YL-7</strain>
    </source>
</reference>
<dbReference type="GO" id="GO:0034069">
    <property type="term" value="F:aminoglycoside N-acetyltransferase activity"/>
    <property type="evidence" value="ECO:0007669"/>
    <property type="project" value="TreeGrafter"/>
</dbReference>
<dbReference type="SUPFAM" id="SSF55729">
    <property type="entry name" value="Acyl-CoA N-acyltransferases (Nat)"/>
    <property type="match status" value="1"/>
</dbReference>
<dbReference type="InterPro" id="IPR036527">
    <property type="entry name" value="SCP2_sterol-bd_dom_sf"/>
</dbReference>
<dbReference type="InterPro" id="IPR041380">
    <property type="entry name" value="Acetyltransf_17"/>
</dbReference>
<evidence type="ECO:0000313" key="3">
    <source>
        <dbReference type="EMBL" id="SHL01770.1"/>
    </source>
</evidence>
<comment type="caution">
    <text evidence="2">The sequence shown here is derived from an EMBL/GenBank/DDBJ whole genome shotgun (WGS) entry which is preliminary data.</text>
</comment>
<reference evidence="3 5" key="2">
    <citation type="submission" date="2016-11" db="EMBL/GenBank/DDBJ databases">
        <authorList>
            <person name="Varghese N."/>
            <person name="Submissions S."/>
        </authorList>
    </citation>
    <scope>NUCLEOTIDE SEQUENCE [LARGE SCALE GENOMIC DNA]</scope>
    <source>
        <strain evidence="3 5">DSM 7308</strain>
    </source>
</reference>
<dbReference type="Proteomes" id="UP000092605">
    <property type="component" value="Unassembled WGS sequence"/>
</dbReference>
<feature type="domain" description="N-acetyltransferase" evidence="1">
    <location>
        <begin position="1"/>
        <end position="145"/>
    </location>
</feature>
<dbReference type="Pfam" id="PF17668">
    <property type="entry name" value="Acetyltransf_17"/>
    <property type="match status" value="1"/>
</dbReference>
<dbReference type="PATRIC" id="fig|1121328.3.peg.1187"/>
<dbReference type="InterPro" id="IPR000182">
    <property type="entry name" value="GNAT_dom"/>
</dbReference>
<dbReference type="AlphaFoldDB" id="A0A150FR65"/>
<dbReference type="Pfam" id="PF13527">
    <property type="entry name" value="Acetyltransf_9"/>
    <property type="match status" value="1"/>
</dbReference>
<accession>A0A150FR65</accession>
<dbReference type="GO" id="GO:0030649">
    <property type="term" value="P:aminoglycoside antibiotic catabolic process"/>
    <property type="evidence" value="ECO:0007669"/>
    <property type="project" value="TreeGrafter"/>
</dbReference>
<dbReference type="PANTHER" id="PTHR37817">
    <property type="entry name" value="N-ACETYLTRANSFERASE EIS"/>
    <property type="match status" value="1"/>
</dbReference>
<evidence type="ECO:0000259" key="1">
    <source>
        <dbReference type="PROSITE" id="PS51186"/>
    </source>
</evidence>
<evidence type="ECO:0000313" key="4">
    <source>
        <dbReference type="Proteomes" id="UP000092605"/>
    </source>
</evidence>
<dbReference type="Proteomes" id="UP000323392">
    <property type="component" value="Unassembled WGS sequence"/>
</dbReference>
<dbReference type="PANTHER" id="PTHR37817:SF1">
    <property type="entry name" value="N-ACETYLTRANSFERASE EIS"/>
    <property type="match status" value="1"/>
</dbReference>
<dbReference type="Gene3D" id="3.30.1050.10">
    <property type="entry name" value="SCP2 sterol-binding domain"/>
    <property type="match status" value="1"/>
</dbReference>
<dbReference type="RefSeq" id="WP_066070403.1">
    <property type="nucleotide sequence ID" value="NZ_FRBG01000009.1"/>
</dbReference>
<evidence type="ECO:0000313" key="5">
    <source>
        <dbReference type="Proteomes" id="UP000323392"/>
    </source>
</evidence>
<dbReference type="STRING" id="1121328.JWYL7_1178"/>
<evidence type="ECO:0000313" key="2">
    <source>
        <dbReference type="EMBL" id="KXZ40103.1"/>
    </source>
</evidence>
<proteinExistence type="predicted"/>
<dbReference type="InterPro" id="IPR016181">
    <property type="entry name" value="Acyl_CoA_acyltransferase"/>
</dbReference>
<organism evidence="2 4">
    <name type="scientific">Alkalithermobacter thermoalcaliphilus JW-YL-7 = DSM 7308</name>
    <dbReference type="NCBI Taxonomy" id="1121328"/>
    <lineage>
        <taxon>Bacteria</taxon>
        <taxon>Bacillati</taxon>
        <taxon>Bacillota</taxon>
        <taxon>Clostridia</taxon>
        <taxon>Peptostreptococcales</taxon>
        <taxon>Tepidibacteraceae</taxon>
        <taxon>Alkalithermobacter</taxon>
    </lineage>
</organism>
<dbReference type="InterPro" id="IPR051554">
    <property type="entry name" value="Acetyltransferase_Eis"/>
</dbReference>
<name>A0A150FR65_CLOPD</name>
<dbReference type="InterPro" id="IPR025559">
    <property type="entry name" value="Eis_dom"/>
</dbReference>
<protein>
    <submittedName>
        <fullName evidence="3">Predicted acetyltransferase</fullName>
    </submittedName>
    <submittedName>
        <fullName evidence="2">Sterol carrier protein domain containing protein</fullName>
    </submittedName>
</protein>
<dbReference type="SUPFAM" id="SSF55718">
    <property type="entry name" value="SCP-like"/>
    <property type="match status" value="1"/>
</dbReference>
<dbReference type="EMBL" id="FRBG01000009">
    <property type="protein sequence ID" value="SHL01770.1"/>
    <property type="molecule type" value="Genomic_DNA"/>
</dbReference>